<feature type="region of interest" description="Disordered" evidence="1">
    <location>
        <begin position="1"/>
        <end position="30"/>
    </location>
</feature>
<dbReference type="AlphaFoldDB" id="A0AAV0YWR9"/>
<evidence type="ECO:0000256" key="1">
    <source>
        <dbReference type="SAM" id="MobiDB-lite"/>
    </source>
</evidence>
<dbReference type="PANTHER" id="PTHR31694:SF12">
    <property type="entry name" value="DESICCATION-LIKE PROTEIN"/>
    <property type="match status" value="1"/>
</dbReference>
<evidence type="ECO:0000313" key="3">
    <source>
        <dbReference type="Proteomes" id="UP001157006"/>
    </source>
</evidence>
<gene>
    <name evidence="2" type="ORF">VFH_I433720</name>
</gene>
<organism evidence="2 3">
    <name type="scientific">Vicia faba</name>
    <name type="common">Broad bean</name>
    <name type="synonym">Faba vulgaris</name>
    <dbReference type="NCBI Taxonomy" id="3906"/>
    <lineage>
        <taxon>Eukaryota</taxon>
        <taxon>Viridiplantae</taxon>
        <taxon>Streptophyta</taxon>
        <taxon>Embryophyta</taxon>
        <taxon>Tracheophyta</taxon>
        <taxon>Spermatophyta</taxon>
        <taxon>Magnoliopsida</taxon>
        <taxon>eudicotyledons</taxon>
        <taxon>Gunneridae</taxon>
        <taxon>Pentapetalae</taxon>
        <taxon>rosids</taxon>
        <taxon>fabids</taxon>
        <taxon>Fabales</taxon>
        <taxon>Fabaceae</taxon>
        <taxon>Papilionoideae</taxon>
        <taxon>50 kb inversion clade</taxon>
        <taxon>NPAAA clade</taxon>
        <taxon>Hologalegina</taxon>
        <taxon>IRL clade</taxon>
        <taxon>Fabeae</taxon>
        <taxon>Vicia</taxon>
    </lineage>
</organism>
<dbReference type="InterPro" id="IPR052965">
    <property type="entry name" value="Pigment-catalase-like"/>
</dbReference>
<reference evidence="2 3" key="1">
    <citation type="submission" date="2023-01" db="EMBL/GenBank/DDBJ databases">
        <authorList>
            <person name="Kreplak J."/>
        </authorList>
    </citation>
    <scope>NUCLEOTIDE SEQUENCE [LARGE SCALE GENOMIC DNA]</scope>
</reference>
<proteinExistence type="predicted"/>
<sequence length="152" mass="16523">MPPRRDTGKAVAESSRPKKRAHRMANAHALPAPDFISIEKQANWLYASPMQDDGENFVWAGSEGEADDQPGEDPIPEETSMPNPGDSSTAEGGPPPIGAKLAKFNDTVIRDIIYQFALQEVGHLRAIKNTVVGFSRPLLDLSQSSFAKLPRS</sequence>
<protein>
    <submittedName>
        <fullName evidence="2">Uncharacterized protein</fullName>
    </submittedName>
</protein>
<dbReference type="Proteomes" id="UP001157006">
    <property type="component" value="Chromosome 1L"/>
</dbReference>
<keyword evidence="3" id="KW-1185">Reference proteome</keyword>
<feature type="compositionally biased region" description="Polar residues" evidence="1">
    <location>
        <begin position="80"/>
        <end position="90"/>
    </location>
</feature>
<name>A0AAV0YWR9_VICFA</name>
<dbReference type="PANTHER" id="PTHR31694">
    <property type="entry name" value="DESICCATION-LIKE PROTEIN"/>
    <property type="match status" value="1"/>
</dbReference>
<accession>A0AAV0YWR9</accession>
<feature type="region of interest" description="Disordered" evidence="1">
    <location>
        <begin position="55"/>
        <end position="99"/>
    </location>
</feature>
<feature type="compositionally biased region" description="Acidic residues" evidence="1">
    <location>
        <begin position="64"/>
        <end position="76"/>
    </location>
</feature>
<dbReference type="EMBL" id="OX451736">
    <property type="protein sequence ID" value="CAI8590271.1"/>
    <property type="molecule type" value="Genomic_DNA"/>
</dbReference>
<evidence type="ECO:0000313" key="2">
    <source>
        <dbReference type="EMBL" id="CAI8590271.1"/>
    </source>
</evidence>